<dbReference type="EMBL" id="FOIM01000022">
    <property type="protein sequence ID" value="SET98446.1"/>
    <property type="molecule type" value="Genomic_DNA"/>
</dbReference>
<feature type="domain" description="Schlafen AlbA-2" evidence="1">
    <location>
        <begin position="10"/>
        <end position="46"/>
    </location>
</feature>
<keyword evidence="3" id="KW-1185">Reference proteome</keyword>
<dbReference type="Gene3D" id="3.30.950.30">
    <property type="entry name" value="Schlafen, AAA domain"/>
    <property type="match status" value="1"/>
</dbReference>
<keyword evidence="2" id="KW-0238">DNA-binding</keyword>
<gene>
    <name evidence="2" type="ORF">SAMN05216313_12278</name>
</gene>
<dbReference type="Pfam" id="PF04326">
    <property type="entry name" value="SLFN_AlbA_2"/>
    <property type="match status" value="1"/>
</dbReference>
<evidence type="ECO:0000259" key="1">
    <source>
        <dbReference type="Pfam" id="PF04326"/>
    </source>
</evidence>
<dbReference type="STRING" id="460384.SAMN05216313_12278"/>
<evidence type="ECO:0000313" key="3">
    <source>
        <dbReference type="Proteomes" id="UP000198508"/>
    </source>
</evidence>
<accession>A0A1I0IPR6</accession>
<dbReference type="InterPro" id="IPR038461">
    <property type="entry name" value="Schlafen_AlbA_2_dom_sf"/>
</dbReference>
<organism evidence="2 3">
    <name type="scientific">Enterocloster lavalensis</name>
    <dbReference type="NCBI Taxonomy" id="460384"/>
    <lineage>
        <taxon>Bacteria</taxon>
        <taxon>Bacillati</taxon>
        <taxon>Bacillota</taxon>
        <taxon>Clostridia</taxon>
        <taxon>Lachnospirales</taxon>
        <taxon>Lachnospiraceae</taxon>
        <taxon>Enterocloster</taxon>
    </lineage>
</organism>
<dbReference type="GO" id="GO:0003677">
    <property type="term" value="F:DNA binding"/>
    <property type="evidence" value="ECO:0007669"/>
    <property type="project" value="UniProtKB-KW"/>
</dbReference>
<evidence type="ECO:0000313" key="2">
    <source>
        <dbReference type="EMBL" id="SET98446.1"/>
    </source>
</evidence>
<protein>
    <submittedName>
        <fullName evidence="2">Putative DNA-binding domain-containing protein</fullName>
    </submittedName>
</protein>
<reference evidence="3" key="1">
    <citation type="submission" date="2016-10" db="EMBL/GenBank/DDBJ databases">
        <authorList>
            <person name="Varghese N."/>
            <person name="Submissions S."/>
        </authorList>
    </citation>
    <scope>NUCLEOTIDE SEQUENCE [LARGE SCALE GENOMIC DNA]</scope>
    <source>
        <strain evidence="3">NLAE-zl-G277</strain>
    </source>
</reference>
<dbReference type="Proteomes" id="UP000198508">
    <property type="component" value="Unassembled WGS sequence"/>
</dbReference>
<dbReference type="AlphaFoldDB" id="A0A1I0IPR6"/>
<sequence length="46" mass="4972">MTAEEIYAGESDNVEFKEGIPAKSEKYMKTVVAFANGKGGMIMQGI</sequence>
<name>A0A1I0IPR6_9FIRM</name>
<dbReference type="InterPro" id="IPR007421">
    <property type="entry name" value="Schlafen_AlbA_2_dom"/>
</dbReference>
<proteinExistence type="predicted"/>